<dbReference type="PROSITE" id="PS50931">
    <property type="entry name" value="HTH_LYSR"/>
    <property type="match status" value="1"/>
</dbReference>
<keyword evidence="7" id="KW-1185">Reference proteome</keyword>
<dbReference type="Gene3D" id="1.10.10.10">
    <property type="entry name" value="Winged helix-like DNA-binding domain superfamily/Winged helix DNA-binding domain"/>
    <property type="match status" value="1"/>
</dbReference>
<reference evidence="6 7" key="1">
    <citation type="submission" date="2022-01" db="EMBL/GenBank/DDBJ databases">
        <authorList>
            <person name="Won M."/>
            <person name="Kim S.-J."/>
            <person name="Kwon S.-W."/>
        </authorList>
    </citation>
    <scope>NUCLEOTIDE SEQUENCE [LARGE SCALE GENOMIC DNA]</scope>
    <source>
        <strain evidence="6 7">KCTC 23505</strain>
    </source>
</reference>
<comment type="similarity">
    <text evidence="1">Belongs to the LysR transcriptional regulatory family.</text>
</comment>
<organism evidence="6 7">
    <name type="scientific">Acidiphilium iwatense</name>
    <dbReference type="NCBI Taxonomy" id="768198"/>
    <lineage>
        <taxon>Bacteria</taxon>
        <taxon>Pseudomonadati</taxon>
        <taxon>Pseudomonadota</taxon>
        <taxon>Alphaproteobacteria</taxon>
        <taxon>Acetobacterales</taxon>
        <taxon>Acidocellaceae</taxon>
        <taxon>Acidiphilium</taxon>
    </lineage>
</organism>
<sequence length="297" mass="32715">MELRHLRYFVAVAETLSFTAAAARLRVSQPPLSQQIRDLERELGVALFERTSRRVGLTAAGAAFLDHARAILDQAELAAEQVRAIGRGHMGSLEIGLTGSVLGGRLGALLAAYSACYPKVALRLHEMSPQEQETALINRRTDLSFLRWPNDDPDLAIERAWPETVGLALPRRHRLGARRCVDLADLRDESFVFLRRTDSRFARHLWTCCIDAGFAPRIIQEVGDAQALVNLVAAGFGVALLPESIGRLSRAEIAYRPLAGTAASADVSIAYRADHRAVAGEFLEFARKFLAERHRVA</sequence>
<dbReference type="RefSeq" id="WP_235705722.1">
    <property type="nucleotide sequence ID" value="NZ_JAKGBZ010000052.1"/>
</dbReference>
<dbReference type="PANTHER" id="PTHR30346">
    <property type="entry name" value="TRANSCRIPTIONAL DUAL REGULATOR HCAR-RELATED"/>
    <property type="match status" value="1"/>
</dbReference>
<name>A0ABS9E095_9PROT</name>
<comment type="caution">
    <text evidence="6">The sequence shown here is derived from an EMBL/GenBank/DDBJ whole genome shotgun (WGS) entry which is preliminary data.</text>
</comment>
<dbReference type="InterPro" id="IPR036390">
    <property type="entry name" value="WH_DNA-bd_sf"/>
</dbReference>
<dbReference type="SUPFAM" id="SSF53850">
    <property type="entry name" value="Periplasmic binding protein-like II"/>
    <property type="match status" value="1"/>
</dbReference>
<evidence type="ECO:0000256" key="4">
    <source>
        <dbReference type="ARBA" id="ARBA00023163"/>
    </source>
</evidence>
<evidence type="ECO:0000256" key="2">
    <source>
        <dbReference type="ARBA" id="ARBA00023015"/>
    </source>
</evidence>
<evidence type="ECO:0000313" key="6">
    <source>
        <dbReference type="EMBL" id="MCF3948439.1"/>
    </source>
</evidence>
<dbReference type="InterPro" id="IPR005119">
    <property type="entry name" value="LysR_subst-bd"/>
</dbReference>
<evidence type="ECO:0000259" key="5">
    <source>
        <dbReference type="PROSITE" id="PS50931"/>
    </source>
</evidence>
<dbReference type="Pfam" id="PF00126">
    <property type="entry name" value="HTH_1"/>
    <property type="match status" value="1"/>
</dbReference>
<dbReference type="Proteomes" id="UP001521209">
    <property type="component" value="Unassembled WGS sequence"/>
</dbReference>
<accession>A0ABS9E095</accession>
<gene>
    <name evidence="6" type="ORF">L2A60_17345</name>
</gene>
<dbReference type="EMBL" id="JAKGBZ010000052">
    <property type="protein sequence ID" value="MCF3948439.1"/>
    <property type="molecule type" value="Genomic_DNA"/>
</dbReference>
<dbReference type="PANTHER" id="PTHR30346:SF0">
    <property type="entry name" value="HCA OPERON TRANSCRIPTIONAL ACTIVATOR HCAR"/>
    <property type="match status" value="1"/>
</dbReference>
<evidence type="ECO:0000313" key="7">
    <source>
        <dbReference type="Proteomes" id="UP001521209"/>
    </source>
</evidence>
<keyword evidence="2" id="KW-0805">Transcription regulation</keyword>
<proteinExistence type="inferred from homology"/>
<keyword evidence="4" id="KW-0804">Transcription</keyword>
<dbReference type="InterPro" id="IPR000847">
    <property type="entry name" value="LysR_HTH_N"/>
</dbReference>
<dbReference type="PRINTS" id="PR00039">
    <property type="entry name" value="HTHLYSR"/>
</dbReference>
<protein>
    <submittedName>
        <fullName evidence="6">LysR family transcriptional regulator</fullName>
    </submittedName>
</protein>
<evidence type="ECO:0000256" key="1">
    <source>
        <dbReference type="ARBA" id="ARBA00009437"/>
    </source>
</evidence>
<dbReference type="SUPFAM" id="SSF46785">
    <property type="entry name" value="Winged helix' DNA-binding domain"/>
    <property type="match status" value="1"/>
</dbReference>
<feature type="domain" description="HTH lysR-type" evidence="5">
    <location>
        <begin position="1"/>
        <end position="58"/>
    </location>
</feature>
<dbReference type="Pfam" id="PF03466">
    <property type="entry name" value="LysR_substrate"/>
    <property type="match status" value="1"/>
</dbReference>
<keyword evidence="3" id="KW-0238">DNA-binding</keyword>
<evidence type="ECO:0000256" key="3">
    <source>
        <dbReference type="ARBA" id="ARBA00023125"/>
    </source>
</evidence>
<dbReference type="InterPro" id="IPR036388">
    <property type="entry name" value="WH-like_DNA-bd_sf"/>
</dbReference>
<dbReference type="Gene3D" id="3.40.190.10">
    <property type="entry name" value="Periplasmic binding protein-like II"/>
    <property type="match status" value="2"/>
</dbReference>